<organism evidence="2 3">
    <name type="scientific">Cimex lectularius</name>
    <name type="common">Bed bug</name>
    <name type="synonym">Acanthia lectularia</name>
    <dbReference type="NCBI Taxonomy" id="79782"/>
    <lineage>
        <taxon>Eukaryota</taxon>
        <taxon>Metazoa</taxon>
        <taxon>Ecdysozoa</taxon>
        <taxon>Arthropoda</taxon>
        <taxon>Hexapoda</taxon>
        <taxon>Insecta</taxon>
        <taxon>Pterygota</taxon>
        <taxon>Neoptera</taxon>
        <taxon>Paraneoptera</taxon>
        <taxon>Hemiptera</taxon>
        <taxon>Heteroptera</taxon>
        <taxon>Panheteroptera</taxon>
        <taxon>Cimicomorpha</taxon>
        <taxon>Cimicidae</taxon>
        <taxon>Cimex</taxon>
    </lineage>
</organism>
<keyword evidence="3" id="KW-1185">Reference proteome</keyword>
<dbReference type="EnsemblMetazoa" id="XM_014391115.2">
    <property type="protein sequence ID" value="XP_014246601.1"/>
    <property type="gene ID" value="LOC106665000"/>
</dbReference>
<reference evidence="2" key="1">
    <citation type="submission" date="2022-01" db="UniProtKB">
        <authorList>
            <consortium name="EnsemblMetazoa"/>
        </authorList>
    </citation>
    <scope>IDENTIFICATION</scope>
</reference>
<dbReference type="EnsemblMetazoa" id="XM_014391116.2">
    <property type="protein sequence ID" value="XP_014246602.1"/>
    <property type="gene ID" value="LOC106665000"/>
</dbReference>
<dbReference type="Proteomes" id="UP000494040">
    <property type="component" value="Unassembled WGS sequence"/>
</dbReference>
<evidence type="ECO:0000256" key="1">
    <source>
        <dbReference type="SAM" id="MobiDB-lite"/>
    </source>
</evidence>
<dbReference type="RefSeq" id="XP_024083765.1">
    <property type="nucleotide sequence ID" value="XM_024227997.1"/>
</dbReference>
<dbReference type="RefSeq" id="XP_024083764.1">
    <property type="nucleotide sequence ID" value="XM_024227996.1"/>
</dbReference>
<dbReference type="GeneID" id="106665000"/>
<evidence type="ECO:0000313" key="3">
    <source>
        <dbReference type="Proteomes" id="UP000494040"/>
    </source>
</evidence>
<dbReference type="EnsemblMetazoa" id="XM_024227997.1">
    <property type="protein sequence ID" value="XP_024083765.1"/>
    <property type="gene ID" value="LOC106665000"/>
</dbReference>
<dbReference type="OrthoDB" id="10605881at2759"/>
<feature type="compositionally biased region" description="Low complexity" evidence="1">
    <location>
        <begin position="279"/>
        <end position="293"/>
    </location>
</feature>
<proteinExistence type="predicted"/>
<dbReference type="EnsemblMetazoa" id="XM_024227996.1">
    <property type="protein sequence ID" value="XP_024083764.1"/>
    <property type="gene ID" value="LOC106665000"/>
</dbReference>
<dbReference type="AlphaFoldDB" id="A0A8I6RR31"/>
<dbReference type="RefSeq" id="XP_014246601.1">
    <property type="nucleotide sequence ID" value="XM_014391115.2"/>
</dbReference>
<dbReference type="RefSeq" id="XP_014246602.1">
    <property type="nucleotide sequence ID" value="XM_014391116.2"/>
</dbReference>
<accession>A0A8I6RR31</accession>
<feature type="region of interest" description="Disordered" evidence="1">
    <location>
        <begin position="279"/>
        <end position="300"/>
    </location>
</feature>
<name>A0A8I6RR31_CIMLE</name>
<feature type="compositionally biased region" description="Polar residues" evidence="1">
    <location>
        <begin position="483"/>
        <end position="511"/>
    </location>
</feature>
<dbReference type="KEGG" id="clec:106665000"/>
<evidence type="ECO:0000313" key="2">
    <source>
        <dbReference type="EnsemblMetazoa" id="XP_014246602.1"/>
    </source>
</evidence>
<protein>
    <submittedName>
        <fullName evidence="2">Uncharacterized protein</fullName>
    </submittedName>
</protein>
<sequence>MGDINNEKRNTTQLEERNDPFDILKKESNGKVNIAIRKKTRPIPDVIPRFPSDLKLPLNVKGICNDTVGVELCSKLNLNNKDAHNNVSVSDQGVQMGGNTIPPNETSCPYVLTLLPPSVGQNVNSPPRIHPPYSTGQFVQSASPFVRVPLVDPMYYQNQCSYQYGYRMPALVRNADNVYWNHQQMYRSKPGSVYGIPPEPRVMQSEYHRMNRQFNLLLQPNAVRVFNDYKSNLQKPVVNEQEANNVSPRQKCADQKFEDPKDNMTVHIGGLLTLPRSLQTYSDESSQSSTSSSRNDDESTKIAFTLPGMAEFKKMAHTGCRDLERLIAKYNVKSSKVDLEEFCKAVKANLVNTSPGLIQMEPVLREIILAFLHISSSWVSLASLLPVSKEQPNPLDSSLEPLAKEFQQWQEISKTMLEKISLALHGIPNEHERYVSGAYKKNVNPRNTKPIETDVPMKVSENWPTVNEWQHFSRQNSQRENHQQPNPISPRQNMRTQQNSFLSYSYPNDNSQNEKRKNSNLPLAKEVSSNLRDWDTPFGSTIIYPQQYGNKKSQDGKKTSPQSNRNDHFRK</sequence>
<feature type="region of interest" description="Disordered" evidence="1">
    <location>
        <begin position="472"/>
        <end position="571"/>
    </location>
</feature>